<evidence type="ECO:0000256" key="4">
    <source>
        <dbReference type="RuleBase" id="RU000363"/>
    </source>
</evidence>
<organism evidence="5 6">
    <name type="scientific">Saccoglossus kowalevskii</name>
    <name type="common">Acorn worm</name>
    <dbReference type="NCBI Taxonomy" id="10224"/>
    <lineage>
        <taxon>Eukaryota</taxon>
        <taxon>Metazoa</taxon>
        <taxon>Hemichordata</taxon>
        <taxon>Enteropneusta</taxon>
        <taxon>Harrimaniidae</taxon>
        <taxon>Saccoglossus</taxon>
    </lineage>
</organism>
<dbReference type="Proteomes" id="UP000694865">
    <property type="component" value="Unplaced"/>
</dbReference>
<dbReference type="PRINTS" id="PR00080">
    <property type="entry name" value="SDRFAMILY"/>
</dbReference>
<evidence type="ECO:0000256" key="1">
    <source>
        <dbReference type="ARBA" id="ARBA00006484"/>
    </source>
</evidence>
<sequence>MSLFRSTISVLRNNSFLGSTLSSVIKRRIHTGIQGKVALVTGSSDKDGIGMSIARSLAKRGCSVVLHGTRDVDKVEAMREELQSECEVPVHYLCADFDKMNEVEGLHHKIKDLYSDGIDILVNNVGVLHYAPVEEFGIDIWEKNIRINLTSAFYLTSLSLSQMKKTGWGRIINISSIFGINGLPNVASLVATKHGMHGLTKTVALETSGSGITCNAICPSIALTASGKSFMKTGAGKSGMTVEEFEKMVITHTHPSGKPLDVSKIGELAAFLCSPAADEVTGTIIPIDWGTTAK</sequence>
<evidence type="ECO:0000256" key="3">
    <source>
        <dbReference type="ARBA" id="ARBA00048508"/>
    </source>
</evidence>
<dbReference type="SUPFAM" id="SSF51735">
    <property type="entry name" value="NAD(P)-binding Rossmann-fold domains"/>
    <property type="match status" value="1"/>
</dbReference>
<dbReference type="PANTHER" id="PTHR42879">
    <property type="entry name" value="3-OXOACYL-(ACYL-CARRIER-PROTEIN) REDUCTASE"/>
    <property type="match status" value="1"/>
</dbReference>
<name>A0ABM0GRJ0_SACKO</name>
<dbReference type="PANTHER" id="PTHR42879:SF2">
    <property type="entry name" value="3-OXOACYL-[ACYL-CARRIER-PROTEIN] REDUCTASE FABG"/>
    <property type="match status" value="1"/>
</dbReference>
<dbReference type="Pfam" id="PF00106">
    <property type="entry name" value="adh_short"/>
    <property type="match status" value="1"/>
</dbReference>
<dbReference type="InterPro" id="IPR050259">
    <property type="entry name" value="SDR"/>
</dbReference>
<dbReference type="RefSeq" id="XP_002735733.1">
    <property type="nucleotide sequence ID" value="XM_002735687.2"/>
</dbReference>
<comment type="similarity">
    <text evidence="1 4">Belongs to the short-chain dehydrogenases/reductases (SDR) family.</text>
</comment>
<keyword evidence="5" id="KW-1185">Reference proteome</keyword>
<dbReference type="GeneID" id="100369083"/>
<reference evidence="6" key="1">
    <citation type="submission" date="2025-08" db="UniProtKB">
        <authorList>
            <consortium name="RefSeq"/>
        </authorList>
    </citation>
    <scope>IDENTIFICATION</scope>
    <source>
        <tissue evidence="6">Testes</tissue>
    </source>
</reference>
<dbReference type="Gene3D" id="3.40.50.720">
    <property type="entry name" value="NAD(P)-binding Rossmann-like Domain"/>
    <property type="match status" value="1"/>
</dbReference>
<gene>
    <name evidence="6" type="primary">LOC100369083</name>
</gene>
<dbReference type="InterPro" id="IPR002347">
    <property type="entry name" value="SDR_fam"/>
</dbReference>
<protein>
    <recommendedName>
        <fullName evidence="2">3-oxoacyl-[acyl-carrier-protein] reductase</fullName>
        <ecNumber evidence="2">1.1.1.100</ecNumber>
    </recommendedName>
</protein>
<evidence type="ECO:0000313" key="6">
    <source>
        <dbReference type="RefSeq" id="XP_002735733.1"/>
    </source>
</evidence>
<accession>A0ABM0GRJ0</accession>
<comment type="catalytic activity">
    <reaction evidence="3">
        <text>a (3R)-hydroxyacyl-[ACP] + NADP(+) = a 3-oxoacyl-[ACP] + NADPH + H(+)</text>
        <dbReference type="Rhea" id="RHEA:17397"/>
        <dbReference type="Rhea" id="RHEA-COMP:9916"/>
        <dbReference type="Rhea" id="RHEA-COMP:9945"/>
        <dbReference type="ChEBI" id="CHEBI:15378"/>
        <dbReference type="ChEBI" id="CHEBI:57783"/>
        <dbReference type="ChEBI" id="CHEBI:58349"/>
        <dbReference type="ChEBI" id="CHEBI:78776"/>
        <dbReference type="ChEBI" id="CHEBI:78827"/>
        <dbReference type="EC" id="1.1.1.100"/>
    </reaction>
</comment>
<dbReference type="EC" id="1.1.1.100" evidence="2"/>
<dbReference type="InterPro" id="IPR036291">
    <property type="entry name" value="NAD(P)-bd_dom_sf"/>
</dbReference>
<proteinExistence type="inferred from homology"/>
<evidence type="ECO:0000313" key="5">
    <source>
        <dbReference type="Proteomes" id="UP000694865"/>
    </source>
</evidence>
<evidence type="ECO:0000256" key="2">
    <source>
        <dbReference type="ARBA" id="ARBA00012948"/>
    </source>
</evidence>
<dbReference type="PRINTS" id="PR00081">
    <property type="entry name" value="GDHRDH"/>
</dbReference>